<proteinExistence type="predicted"/>
<name>A0A165SI73_9APHY</name>
<dbReference type="EMBL" id="KV429043">
    <property type="protein sequence ID" value="KZT72033.1"/>
    <property type="molecule type" value="Genomic_DNA"/>
</dbReference>
<dbReference type="AlphaFoldDB" id="A0A165SI73"/>
<sequence length="90" mass="10228">MLALCMTVVESVILDAVLKLDKASEFKAVNAPMYREHLIKLADFRRQKPNRYHRVMHNLFKATTWELSLAGNSSANMGGDSFDWSSIPNE</sequence>
<keyword evidence="2" id="KW-1185">Reference proteome</keyword>
<evidence type="ECO:0000313" key="1">
    <source>
        <dbReference type="EMBL" id="KZT72033.1"/>
    </source>
</evidence>
<accession>A0A165SI73</accession>
<evidence type="ECO:0000313" key="2">
    <source>
        <dbReference type="Proteomes" id="UP000076727"/>
    </source>
</evidence>
<reference evidence="1 2" key="1">
    <citation type="journal article" date="2016" name="Mol. Biol. Evol.">
        <title>Comparative Genomics of Early-Diverging Mushroom-Forming Fungi Provides Insights into the Origins of Lignocellulose Decay Capabilities.</title>
        <authorList>
            <person name="Nagy L.G."/>
            <person name="Riley R."/>
            <person name="Tritt A."/>
            <person name="Adam C."/>
            <person name="Daum C."/>
            <person name="Floudas D."/>
            <person name="Sun H."/>
            <person name="Yadav J.S."/>
            <person name="Pangilinan J."/>
            <person name="Larsson K.H."/>
            <person name="Matsuura K."/>
            <person name="Barry K."/>
            <person name="Labutti K."/>
            <person name="Kuo R."/>
            <person name="Ohm R.A."/>
            <person name="Bhattacharya S.S."/>
            <person name="Shirouzu T."/>
            <person name="Yoshinaga Y."/>
            <person name="Martin F.M."/>
            <person name="Grigoriev I.V."/>
            <person name="Hibbett D.S."/>
        </authorList>
    </citation>
    <scope>NUCLEOTIDE SEQUENCE [LARGE SCALE GENOMIC DNA]</scope>
    <source>
        <strain evidence="1 2">L-15889</strain>
    </source>
</reference>
<dbReference type="Proteomes" id="UP000076727">
    <property type="component" value="Unassembled WGS sequence"/>
</dbReference>
<protein>
    <submittedName>
        <fullName evidence="1">Uncharacterized protein</fullName>
    </submittedName>
</protein>
<organism evidence="1 2">
    <name type="scientific">Daedalea quercina L-15889</name>
    <dbReference type="NCBI Taxonomy" id="1314783"/>
    <lineage>
        <taxon>Eukaryota</taxon>
        <taxon>Fungi</taxon>
        <taxon>Dikarya</taxon>
        <taxon>Basidiomycota</taxon>
        <taxon>Agaricomycotina</taxon>
        <taxon>Agaricomycetes</taxon>
        <taxon>Polyporales</taxon>
        <taxon>Fomitopsis</taxon>
    </lineage>
</organism>
<dbReference type="STRING" id="1314783.A0A165SI73"/>
<dbReference type="OrthoDB" id="2803562at2759"/>
<gene>
    <name evidence="1" type="ORF">DAEQUDRAFT_809620</name>
</gene>